<evidence type="ECO:0000313" key="2">
    <source>
        <dbReference type="WBParaSite" id="SVE_0802700.1"/>
    </source>
</evidence>
<dbReference type="WBParaSite" id="SVE_0802700.1">
    <property type="protein sequence ID" value="SVE_0802700.1"/>
    <property type="gene ID" value="SVE_0802700"/>
</dbReference>
<dbReference type="GO" id="GO:0003676">
    <property type="term" value="F:nucleic acid binding"/>
    <property type="evidence" value="ECO:0007669"/>
    <property type="project" value="InterPro"/>
</dbReference>
<name>A0A0K0FGM2_STRVS</name>
<evidence type="ECO:0000313" key="1">
    <source>
        <dbReference type="Proteomes" id="UP000035680"/>
    </source>
</evidence>
<sequence>MNVDGTIDLLVIIDDFCKFTAFKQLSTIDNDAIVSAMKDCIMKYKEPKCIITNRSSVFEIHKFKEICKYVSAKHSPYDTYAGKFKCVLKVLSRLLEESSKKFPEIDTSKRIEILEVVHNYSHKNEAGKNSVECMMEVFNDLTYKKTNSYMGRDSELCRFYEKQLCF</sequence>
<organism evidence="1 2">
    <name type="scientific">Strongyloides venezuelensis</name>
    <name type="common">Threadworm</name>
    <dbReference type="NCBI Taxonomy" id="75913"/>
    <lineage>
        <taxon>Eukaryota</taxon>
        <taxon>Metazoa</taxon>
        <taxon>Ecdysozoa</taxon>
        <taxon>Nematoda</taxon>
        <taxon>Chromadorea</taxon>
        <taxon>Rhabditida</taxon>
        <taxon>Tylenchina</taxon>
        <taxon>Panagrolaimomorpha</taxon>
        <taxon>Strongyloidoidea</taxon>
        <taxon>Strongyloididae</taxon>
        <taxon>Strongyloides</taxon>
    </lineage>
</organism>
<dbReference type="InterPro" id="IPR036397">
    <property type="entry name" value="RNaseH_sf"/>
</dbReference>
<reference evidence="1" key="1">
    <citation type="submission" date="2014-07" db="EMBL/GenBank/DDBJ databases">
        <authorList>
            <person name="Martin A.A"/>
            <person name="De Silva N."/>
        </authorList>
    </citation>
    <scope>NUCLEOTIDE SEQUENCE</scope>
</reference>
<dbReference type="SUPFAM" id="SSF53098">
    <property type="entry name" value="Ribonuclease H-like"/>
    <property type="match status" value="1"/>
</dbReference>
<dbReference type="Proteomes" id="UP000035680">
    <property type="component" value="Unassembled WGS sequence"/>
</dbReference>
<dbReference type="Gene3D" id="3.30.420.10">
    <property type="entry name" value="Ribonuclease H-like superfamily/Ribonuclease H"/>
    <property type="match status" value="1"/>
</dbReference>
<protein>
    <submittedName>
        <fullName evidence="2">Integrase catalytic domain-containing protein</fullName>
    </submittedName>
</protein>
<proteinExistence type="predicted"/>
<reference evidence="2" key="2">
    <citation type="submission" date="2015-08" db="UniProtKB">
        <authorList>
            <consortium name="WormBaseParasite"/>
        </authorList>
    </citation>
    <scope>IDENTIFICATION</scope>
</reference>
<dbReference type="InterPro" id="IPR012337">
    <property type="entry name" value="RNaseH-like_sf"/>
</dbReference>
<dbReference type="AlphaFoldDB" id="A0A0K0FGM2"/>
<keyword evidence="1" id="KW-1185">Reference proteome</keyword>
<accession>A0A0K0FGM2</accession>